<dbReference type="AlphaFoldDB" id="A0A1R2CSV0"/>
<proteinExistence type="predicted"/>
<protein>
    <submittedName>
        <fullName evidence="3">Uncharacterized protein</fullName>
    </submittedName>
</protein>
<feature type="coiled-coil region" evidence="1">
    <location>
        <begin position="114"/>
        <end position="155"/>
    </location>
</feature>
<reference evidence="3 4" key="1">
    <citation type="submission" date="2016-11" db="EMBL/GenBank/DDBJ databases">
        <title>The macronuclear genome of Stentor coeruleus: a giant cell with tiny introns.</title>
        <authorList>
            <person name="Slabodnick M."/>
            <person name="Ruby J.G."/>
            <person name="Reiff S.B."/>
            <person name="Swart E.C."/>
            <person name="Gosai S."/>
            <person name="Prabakaran S."/>
            <person name="Witkowska E."/>
            <person name="Larue G.E."/>
            <person name="Fisher S."/>
            <person name="Freeman R.M."/>
            <person name="Gunawardena J."/>
            <person name="Chu W."/>
            <person name="Stover N.A."/>
            <person name="Gregory B.D."/>
            <person name="Nowacki M."/>
            <person name="Derisi J."/>
            <person name="Roy S.W."/>
            <person name="Marshall W.F."/>
            <person name="Sood P."/>
        </authorList>
    </citation>
    <scope>NUCLEOTIDE SEQUENCE [LARGE SCALE GENOMIC DNA]</scope>
    <source>
        <strain evidence="3">WM001</strain>
    </source>
</reference>
<feature type="region of interest" description="Disordered" evidence="2">
    <location>
        <begin position="331"/>
        <end position="371"/>
    </location>
</feature>
<dbReference type="EMBL" id="MPUH01000068">
    <property type="protein sequence ID" value="OMJ92087.1"/>
    <property type="molecule type" value="Genomic_DNA"/>
</dbReference>
<keyword evidence="4" id="KW-1185">Reference proteome</keyword>
<organism evidence="3 4">
    <name type="scientific">Stentor coeruleus</name>
    <dbReference type="NCBI Taxonomy" id="5963"/>
    <lineage>
        <taxon>Eukaryota</taxon>
        <taxon>Sar</taxon>
        <taxon>Alveolata</taxon>
        <taxon>Ciliophora</taxon>
        <taxon>Postciliodesmatophora</taxon>
        <taxon>Heterotrichea</taxon>
        <taxon>Heterotrichida</taxon>
        <taxon>Stentoridae</taxon>
        <taxon>Stentor</taxon>
    </lineage>
</organism>
<feature type="compositionally biased region" description="Polar residues" evidence="2">
    <location>
        <begin position="331"/>
        <end position="345"/>
    </location>
</feature>
<accession>A0A1R2CSV0</accession>
<name>A0A1R2CSV0_9CILI</name>
<feature type="region of interest" description="Disordered" evidence="2">
    <location>
        <begin position="1"/>
        <end position="50"/>
    </location>
</feature>
<keyword evidence="1" id="KW-0175">Coiled coil</keyword>
<feature type="coiled-coil region" evidence="1">
    <location>
        <begin position="188"/>
        <end position="317"/>
    </location>
</feature>
<evidence type="ECO:0000256" key="1">
    <source>
        <dbReference type="SAM" id="Coils"/>
    </source>
</evidence>
<feature type="compositionally biased region" description="Polar residues" evidence="2">
    <location>
        <begin position="1"/>
        <end position="17"/>
    </location>
</feature>
<feature type="compositionally biased region" description="Basic and acidic residues" evidence="2">
    <location>
        <begin position="361"/>
        <end position="371"/>
    </location>
</feature>
<sequence length="371" mass="43028">MSRQNSLLKSSSGPNLNNKEKIKQSLLLQSSSGSNLNSKEKVKQNSPKLKSSAASIISFANTISKMQETHKAKKAAADKYSISCFTEAGKPSNFNERIRILKEDDKTKHLIFTIEKKDSEIKEANKKIQEIIKKNSEQQTKIKEAYAEIEKVKNDAGIKIMKGQSKQREEIIGLKNENEMLKKTLNLCTDIKNKNKEKVKNLKEEKEKINQKFEEEKSKTKKLEDKIEKLKKKINESNEIIKKNKEEMSELCNTIDEKKEKIEKLNKTIQEQKNLMIDADKNLHKLDTENKKYKEIIEQGEKQRNQDEIKINSLTNELSNYKKYFSCNTSPVNVMNTEDTENSMSRSRREPTPINRRVRGQSRDVKKTQKK</sequence>
<dbReference type="Proteomes" id="UP000187209">
    <property type="component" value="Unassembled WGS sequence"/>
</dbReference>
<evidence type="ECO:0000256" key="2">
    <source>
        <dbReference type="SAM" id="MobiDB-lite"/>
    </source>
</evidence>
<evidence type="ECO:0000313" key="4">
    <source>
        <dbReference type="Proteomes" id="UP000187209"/>
    </source>
</evidence>
<evidence type="ECO:0000313" key="3">
    <source>
        <dbReference type="EMBL" id="OMJ92087.1"/>
    </source>
</evidence>
<comment type="caution">
    <text evidence="3">The sequence shown here is derived from an EMBL/GenBank/DDBJ whole genome shotgun (WGS) entry which is preliminary data.</text>
</comment>
<gene>
    <name evidence="3" type="ORF">SteCoe_5182</name>
</gene>
<feature type="compositionally biased region" description="Low complexity" evidence="2">
    <location>
        <begin position="24"/>
        <end position="37"/>
    </location>
</feature>